<dbReference type="Proteomes" id="UP000288096">
    <property type="component" value="Unassembled WGS sequence"/>
</dbReference>
<keyword evidence="12" id="KW-1185">Reference proteome</keyword>
<organism evidence="11 12">
    <name type="scientific">Desulfonema ishimotonii</name>
    <dbReference type="NCBI Taxonomy" id="45657"/>
    <lineage>
        <taxon>Bacteria</taxon>
        <taxon>Pseudomonadati</taxon>
        <taxon>Thermodesulfobacteriota</taxon>
        <taxon>Desulfobacteria</taxon>
        <taxon>Desulfobacterales</taxon>
        <taxon>Desulfococcaceae</taxon>
        <taxon>Desulfonema</taxon>
    </lineage>
</organism>
<evidence type="ECO:0000256" key="7">
    <source>
        <dbReference type="ARBA" id="ARBA00023002"/>
    </source>
</evidence>
<dbReference type="NCBIfam" id="TIGR02495">
    <property type="entry name" value="NrdG2"/>
    <property type="match status" value="1"/>
</dbReference>
<dbReference type="InterPro" id="IPR034457">
    <property type="entry name" value="Organic_radical-activating"/>
</dbReference>
<name>A0A401G3C8_9BACT</name>
<proteinExistence type="inferred from homology"/>
<comment type="similarity">
    <text evidence="2">Belongs to the organic radical-activating enzymes family.</text>
</comment>
<dbReference type="Gene3D" id="3.20.20.70">
    <property type="entry name" value="Aldolase class I"/>
    <property type="match status" value="1"/>
</dbReference>
<dbReference type="SFLD" id="SFLDS00029">
    <property type="entry name" value="Radical_SAM"/>
    <property type="match status" value="1"/>
</dbReference>
<keyword evidence="7" id="KW-0560">Oxidoreductase</keyword>
<keyword evidence="8" id="KW-0408">Iron</keyword>
<dbReference type="GO" id="GO:0016491">
    <property type="term" value="F:oxidoreductase activity"/>
    <property type="evidence" value="ECO:0007669"/>
    <property type="project" value="UniProtKB-KW"/>
</dbReference>
<evidence type="ECO:0000256" key="8">
    <source>
        <dbReference type="ARBA" id="ARBA00023004"/>
    </source>
</evidence>
<evidence type="ECO:0000256" key="4">
    <source>
        <dbReference type="ARBA" id="ARBA00022485"/>
    </source>
</evidence>
<dbReference type="AlphaFoldDB" id="A0A401G3C8"/>
<keyword evidence="9" id="KW-0411">Iron-sulfur</keyword>
<reference evidence="12" key="1">
    <citation type="submission" date="2017-11" db="EMBL/GenBank/DDBJ databases">
        <authorList>
            <person name="Watanabe M."/>
            <person name="Kojima H."/>
        </authorList>
    </citation>
    <scope>NUCLEOTIDE SEQUENCE [LARGE SCALE GENOMIC DNA]</scope>
    <source>
        <strain evidence="12">Tokyo 01</strain>
    </source>
</reference>
<reference evidence="12" key="2">
    <citation type="submission" date="2019-01" db="EMBL/GenBank/DDBJ databases">
        <title>Genome sequence of Desulfonema ishimotonii strain Tokyo 01.</title>
        <authorList>
            <person name="Fukui M."/>
        </authorList>
    </citation>
    <scope>NUCLEOTIDE SEQUENCE [LARGE SCALE GENOMIC DNA]</scope>
    <source>
        <strain evidence="12">Tokyo 01</strain>
    </source>
</reference>
<comment type="cofactor">
    <cofactor evidence="1">
        <name>[4Fe-4S] cluster</name>
        <dbReference type="ChEBI" id="CHEBI:49883"/>
    </cofactor>
</comment>
<dbReference type="GO" id="GO:0046872">
    <property type="term" value="F:metal ion binding"/>
    <property type="evidence" value="ECO:0007669"/>
    <property type="project" value="UniProtKB-KW"/>
</dbReference>
<sequence length="232" mass="26346">MIFGGLQKNSFIDYPGKISCVLFTSGCNFDCPYCHNPDLVRGCRDCPRFLGEKTVYDFLEQRRGCLDGVVISGGEPTLHDDLIGLCERVKKMGYPVKLDTNGSRPEVVRELIDRELVDYLAMDIKTDPMKYSPLIRKKGDPASIFSSIRLIMNSGIPYEFKTTCVRPLVDEQIIENICHLIQGARLYALQQFHEADVLHPEFFDRDDCLLSHDALTGFKAIADEWVETCIVR</sequence>
<dbReference type="InterPro" id="IPR013785">
    <property type="entry name" value="Aldolase_TIM"/>
</dbReference>
<dbReference type="InterPro" id="IPR007197">
    <property type="entry name" value="rSAM"/>
</dbReference>
<feature type="domain" description="Radical SAM core" evidence="10">
    <location>
        <begin position="13"/>
        <end position="219"/>
    </location>
</feature>
<dbReference type="PANTHER" id="PTHR30352:SF13">
    <property type="entry name" value="GLYCYL-RADICAL ENZYME ACTIVATING ENZYME YJJW-RELATED"/>
    <property type="match status" value="1"/>
</dbReference>
<dbReference type="GO" id="GO:0051539">
    <property type="term" value="F:4 iron, 4 sulfur cluster binding"/>
    <property type="evidence" value="ECO:0007669"/>
    <property type="project" value="UniProtKB-KW"/>
</dbReference>
<dbReference type="EMBL" id="BEXT01000001">
    <property type="protein sequence ID" value="GBC63681.1"/>
    <property type="molecule type" value="Genomic_DNA"/>
</dbReference>
<keyword evidence="4" id="KW-0004">4Fe-4S</keyword>
<dbReference type="PROSITE" id="PS01087">
    <property type="entry name" value="RADICAL_ACTIVATING"/>
    <property type="match status" value="1"/>
</dbReference>
<dbReference type="CDD" id="cd01335">
    <property type="entry name" value="Radical_SAM"/>
    <property type="match status" value="1"/>
</dbReference>
<accession>A0A401G3C8</accession>
<dbReference type="RefSeq" id="WP_124330725.1">
    <property type="nucleotide sequence ID" value="NZ_BEXT01000001.1"/>
</dbReference>
<evidence type="ECO:0000256" key="2">
    <source>
        <dbReference type="ARBA" id="ARBA00009777"/>
    </source>
</evidence>
<keyword evidence="6" id="KW-0479">Metal-binding</keyword>
<evidence type="ECO:0000256" key="6">
    <source>
        <dbReference type="ARBA" id="ARBA00022723"/>
    </source>
</evidence>
<evidence type="ECO:0000313" key="11">
    <source>
        <dbReference type="EMBL" id="GBC63681.1"/>
    </source>
</evidence>
<dbReference type="OrthoDB" id="9782387at2"/>
<dbReference type="Pfam" id="PF04055">
    <property type="entry name" value="Radical_SAM"/>
    <property type="match status" value="1"/>
</dbReference>
<dbReference type="PANTHER" id="PTHR30352">
    <property type="entry name" value="PYRUVATE FORMATE-LYASE-ACTIVATING ENZYME"/>
    <property type="match status" value="1"/>
</dbReference>
<evidence type="ECO:0000256" key="1">
    <source>
        <dbReference type="ARBA" id="ARBA00001966"/>
    </source>
</evidence>
<evidence type="ECO:0000313" key="12">
    <source>
        <dbReference type="Proteomes" id="UP000288096"/>
    </source>
</evidence>
<evidence type="ECO:0000256" key="3">
    <source>
        <dbReference type="ARBA" id="ARBA00011245"/>
    </source>
</evidence>
<keyword evidence="5" id="KW-0949">S-adenosyl-L-methionine</keyword>
<dbReference type="InterPro" id="IPR058240">
    <property type="entry name" value="rSAM_sf"/>
</dbReference>
<dbReference type="SFLD" id="SFLDG01094">
    <property type="entry name" value="Uncharacterised_Radical_SAM_Su"/>
    <property type="match status" value="1"/>
</dbReference>
<comment type="subunit">
    <text evidence="3">Monomer.</text>
</comment>
<protein>
    <submittedName>
        <fullName evidence="11">Anaerobic ribonucleoside-triphosphate reductase activating protein</fullName>
    </submittedName>
</protein>
<dbReference type="InterPro" id="IPR001989">
    <property type="entry name" value="Radical_activat_CS"/>
</dbReference>
<evidence type="ECO:0000259" key="10">
    <source>
        <dbReference type="PROSITE" id="PS51918"/>
    </source>
</evidence>
<comment type="caution">
    <text evidence="11">The sequence shown here is derived from an EMBL/GenBank/DDBJ whole genome shotgun (WGS) entry which is preliminary data.</text>
</comment>
<evidence type="ECO:0000256" key="5">
    <source>
        <dbReference type="ARBA" id="ARBA00022691"/>
    </source>
</evidence>
<evidence type="ECO:0000256" key="9">
    <source>
        <dbReference type="ARBA" id="ARBA00023014"/>
    </source>
</evidence>
<dbReference type="InterPro" id="IPR012840">
    <property type="entry name" value="NrdG2"/>
</dbReference>
<dbReference type="SUPFAM" id="SSF102114">
    <property type="entry name" value="Radical SAM enzymes"/>
    <property type="match status" value="1"/>
</dbReference>
<gene>
    <name evidence="11" type="ORF">DENIS_4679</name>
</gene>
<dbReference type="PROSITE" id="PS51918">
    <property type="entry name" value="RADICAL_SAM"/>
    <property type="match status" value="1"/>
</dbReference>